<dbReference type="Pfam" id="PF00395">
    <property type="entry name" value="SLH"/>
    <property type="match status" value="2"/>
</dbReference>
<evidence type="ECO:0000259" key="9">
    <source>
        <dbReference type="PROSITE" id="PS51272"/>
    </source>
</evidence>
<dbReference type="PROSITE" id="PS00659">
    <property type="entry name" value="GLYCOSYL_HYDROL_F5"/>
    <property type="match status" value="1"/>
</dbReference>
<keyword evidence="4" id="KW-0136">Cellulose degradation</keyword>
<evidence type="ECO:0000256" key="1">
    <source>
        <dbReference type="ARBA" id="ARBA00000966"/>
    </source>
</evidence>
<evidence type="ECO:0000256" key="7">
    <source>
        <dbReference type="RuleBase" id="RU361153"/>
    </source>
</evidence>
<keyword evidence="3 7" id="KW-0378">Hydrolase</keyword>
<keyword evidence="5 7" id="KW-0326">Glycosidase</keyword>
<evidence type="ECO:0000256" key="5">
    <source>
        <dbReference type="ARBA" id="ARBA00023295"/>
    </source>
</evidence>
<protein>
    <recommendedName>
        <fullName evidence="2">cellulase</fullName>
        <ecNumber evidence="2">3.2.1.4</ecNumber>
    </recommendedName>
</protein>
<dbReference type="Pfam" id="PF00150">
    <property type="entry name" value="Cellulase"/>
    <property type="match status" value="1"/>
</dbReference>
<name>A0A650ENA5_9FIRM</name>
<gene>
    <name evidence="10" type="ORF">Firmicute1046_3160</name>
</gene>
<evidence type="ECO:0000256" key="6">
    <source>
        <dbReference type="ARBA" id="ARBA00023326"/>
    </source>
</evidence>
<evidence type="ECO:0000256" key="3">
    <source>
        <dbReference type="ARBA" id="ARBA00022801"/>
    </source>
</evidence>
<evidence type="ECO:0000256" key="8">
    <source>
        <dbReference type="SAM" id="SignalP"/>
    </source>
</evidence>
<keyword evidence="8" id="KW-0732">Signal</keyword>
<dbReference type="InterPro" id="IPR018087">
    <property type="entry name" value="Glyco_hydro_5_CS"/>
</dbReference>
<keyword evidence="6" id="KW-0624">Polysaccharide degradation</keyword>
<dbReference type="AlphaFoldDB" id="A0A650ENA5"/>
<dbReference type="PANTHER" id="PTHR34142">
    <property type="entry name" value="ENDO-BETA-1,4-GLUCANASE A"/>
    <property type="match status" value="1"/>
</dbReference>
<feature type="signal peptide" evidence="8">
    <location>
        <begin position="1"/>
        <end position="21"/>
    </location>
</feature>
<dbReference type="PROSITE" id="PS51272">
    <property type="entry name" value="SLH"/>
    <property type="match status" value="2"/>
</dbReference>
<accession>A0A650ENA5</accession>
<evidence type="ECO:0000313" key="10">
    <source>
        <dbReference type="EMBL" id="QGT51240.1"/>
    </source>
</evidence>
<feature type="chain" id="PRO_5039369157" description="cellulase" evidence="8">
    <location>
        <begin position="22"/>
        <end position="517"/>
    </location>
</feature>
<dbReference type="SUPFAM" id="SSF51445">
    <property type="entry name" value="(Trans)glycosidases"/>
    <property type="match status" value="1"/>
</dbReference>
<dbReference type="InterPro" id="IPR017853">
    <property type="entry name" value="GH"/>
</dbReference>
<feature type="domain" description="SLH" evidence="9">
    <location>
        <begin position="23"/>
        <end position="86"/>
    </location>
</feature>
<dbReference type="EC" id="3.2.1.4" evidence="2"/>
<evidence type="ECO:0000256" key="2">
    <source>
        <dbReference type="ARBA" id="ARBA00012601"/>
    </source>
</evidence>
<sequence length="517" mass="56978">MLKIKKLLYLLPILLMFPLTALSNGQFPDVTPDDWYYATVTEMTANGYLNGYPDGSFQPDTAITAAEYVSVIARVCGMEKSATQNSHWAGGLLQTALNSGWYDWDEIPPTAETYDQPIARQLAVKVIMKAFAPDARGDYNTESAKIADFGTLNGRYYEPVLAAYAKGIATGDENGNFNPNVPLTRAEACALITRAMNQLSYSAQPYEEPQKPTPVTIATEKGVSKNGHLQVNGTQLCNERGEAIVLRGMSSHGIQWFPQFLTEDCIKATADSGANLFRIAMYTDENGYIANPSVKNTLINAADTAISLDMYVIIDWHILHDGNPNTYKEQAKAFFAEMAERYRGNPAVLYEICNEPNGGVTWEGDVKPYAEELIEVIRAIDDKAVILVGSPTWSQDLHKVAKSPIAADNLLYTCHFYAGTHTDWLRGRIADALNQNIPVFISEWGTSDASGSGGVYLEESEKWMEFLNANRISWANWSYCDKNESSAAVQSGANCSDGLSPDELTESGKFVFSHFND</sequence>
<evidence type="ECO:0000256" key="4">
    <source>
        <dbReference type="ARBA" id="ARBA00023001"/>
    </source>
</evidence>
<dbReference type="InterPro" id="IPR001547">
    <property type="entry name" value="Glyco_hydro_5"/>
</dbReference>
<organism evidence="10">
    <name type="scientific">uncultured Bacillota bacterium</name>
    <dbReference type="NCBI Taxonomy" id="344338"/>
    <lineage>
        <taxon>Bacteria</taxon>
        <taxon>Bacillati</taxon>
        <taxon>Bacillota</taxon>
        <taxon>environmental samples</taxon>
    </lineage>
</organism>
<comment type="similarity">
    <text evidence="7">Belongs to the glycosyl hydrolase 5 (cellulase A) family.</text>
</comment>
<dbReference type="InterPro" id="IPR001119">
    <property type="entry name" value="SLH_dom"/>
</dbReference>
<comment type="catalytic activity">
    <reaction evidence="1">
        <text>Endohydrolysis of (1-&gt;4)-beta-D-glucosidic linkages in cellulose, lichenin and cereal beta-D-glucans.</text>
        <dbReference type="EC" id="3.2.1.4"/>
    </reaction>
</comment>
<keyword evidence="6" id="KW-0119">Carbohydrate metabolism</keyword>
<reference evidence="10" key="1">
    <citation type="journal article" date="2020" name="J. ISSAAS">
        <title>Lactobacilli and other gastrointestinal microbiota of Peromyscus leucopus, reservoir host for agents of Lyme disease and other zoonoses in North America.</title>
        <authorList>
            <person name="Milovic A."/>
            <person name="Bassam K."/>
            <person name="Shao H."/>
            <person name="Chatzistamou I."/>
            <person name="Tufts D.M."/>
            <person name="Diuk-Wasser M."/>
            <person name="Barbour A.G."/>
        </authorList>
    </citation>
    <scope>NUCLEOTIDE SEQUENCE</scope>
    <source>
        <strain evidence="10">LL40</strain>
    </source>
</reference>
<feature type="domain" description="SLH" evidence="9">
    <location>
        <begin position="143"/>
        <end position="206"/>
    </location>
</feature>
<proteinExistence type="inferred from homology"/>
<dbReference type="GO" id="GO:0030245">
    <property type="term" value="P:cellulose catabolic process"/>
    <property type="evidence" value="ECO:0007669"/>
    <property type="project" value="UniProtKB-KW"/>
</dbReference>
<dbReference type="EMBL" id="MN577573">
    <property type="protein sequence ID" value="QGT51240.1"/>
    <property type="molecule type" value="Genomic_DNA"/>
</dbReference>
<dbReference type="GO" id="GO:0008810">
    <property type="term" value="F:cellulase activity"/>
    <property type="evidence" value="ECO:0007669"/>
    <property type="project" value="UniProtKB-EC"/>
</dbReference>
<dbReference type="Gene3D" id="3.20.20.80">
    <property type="entry name" value="Glycosidases"/>
    <property type="match status" value="1"/>
</dbReference>
<dbReference type="PANTHER" id="PTHR34142:SF1">
    <property type="entry name" value="GLYCOSIDE HYDROLASE FAMILY 5 DOMAIN-CONTAINING PROTEIN"/>
    <property type="match status" value="1"/>
</dbReference>